<sequence>MAVSYIEVTRRRFPDQPPYQWHESFDVPFSSLSKPLTQAKVALLSSGGVFHKNQEGFNPVKNDFTYRVIEKSTNPIDLHILHDSYDHSGAKQDINCVFPYQRLQELEDKRVINQFSQRAFTFMGRIFSKTKLMQELVPALLDELHADQVDAALLVPV</sequence>
<evidence type="ECO:0000313" key="3">
    <source>
        <dbReference type="EMBL" id="MFC4769069.1"/>
    </source>
</evidence>
<dbReference type="InterPro" id="IPR010187">
    <property type="entry name" value="Various_sel_PB"/>
</dbReference>
<protein>
    <submittedName>
        <fullName evidence="3">Glycine/sarcosine/betaine reductase selenoprotein B family protein</fullName>
    </submittedName>
</protein>
<dbReference type="Pfam" id="PF07355">
    <property type="entry name" value="GRDB"/>
    <property type="match status" value="1"/>
</dbReference>
<proteinExistence type="predicted"/>
<accession>A0ABV9Q478</accession>
<comment type="caution">
    <text evidence="3">The sequence shown here is derived from an EMBL/GenBank/DDBJ whole genome shotgun (WGS) entry which is preliminary data.</text>
</comment>
<keyword evidence="1" id="KW-0712">Selenocysteine</keyword>
<gene>
    <name evidence="3" type="ORF">ACFO8Q_17195</name>
</gene>
<keyword evidence="2" id="KW-0560">Oxidoreductase</keyword>
<dbReference type="EMBL" id="JBHSHC010000116">
    <property type="protein sequence ID" value="MFC4769069.1"/>
    <property type="molecule type" value="Genomic_DNA"/>
</dbReference>
<evidence type="ECO:0000256" key="1">
    <source>
        <dbReference type="ARBA" id="ARBA00022933"/>
    </source>
</evidence>
<reference evidence="4" key="1">
    <citation type="journal article" date="2019" name="Int. J. Syst. Evol. Microbiol.">
        <title>The Global Catalogue of Microorganisms (GCM) 10K type strain sequencing project: providing services to taxonomists for standard genome sequencing and annotation.</title>
        <authorList>
            <consortium name="The Broad Institute Genomics Platform"/>
            <consortium name="The Broad Institute Genome Sequencing Center for Infectious Disease"/>
            <person name="Wu L."/>
            <person name="Ma J."/>
        </authorList>
    </citation>
    <scope>NUCLEOTIDE SEQUENCE [LARGE SCALE GENOMIC DNA]</scope>
    <source>
        <strain evidence="4">WYCCWR 12678</strain>
    </source>
</reference>
<evidence type="ECO:0000313" key="4">
    <source>
        <dbReference type="Proteomes" id="UP001596002"/>
    </source>
</evidence>
<name>A0ABV9Q478_9BACL</name>
<evidence type="ECO:0000256" key="2">
    <source>
        <dbReference type="ARBA" id="ARBA00023002"/>
    </source>
</evidence>
<dbReference type="Proteomes" id="UP001596002">
    <property type="component" value="Unassembled WGS sequence"/>
</dbReference>
<dbReference type="RefSeq" id="WP_380027172.1">
    <property type="nucleotide sequence ID" value="NZ_JBHSHC010000116.1"/>
</dbReference>
<organism evidence="3 4">
    <name type="scientific">Effusibacillus consociatus</name>
    <dbReference type="NCBI Taxonomy" id="1117041"/>
    <lineage>
        <taxon>Bacteria</taxon>
        <taxon>Bacillati</taxon>
        <taxon>Bacillota</taxon>
        <taxon>Bacilli</taxon>
        <taxon>Bacillales</taxon>
        <taxon>Alicyclobacillaceae</taxon>
        <taxon>Effusibacillus</taxon>
    </lineage>
</organism>
<keyword evidence="4" id="KW-1185">Reference proteome</keyword>